<protein>
    <submittedName>
        <fullName evidence="2">Uncharacterized protein</fullName>
    </submittedName>
</protein>
<proteinExistence type="predicted"/>
<reference evidence="2 3" key="1">
    <citation type="submission" date="2017-02" db="EMBL/GenBank/DDBJ databases">
        <title>Genomes of Trichoderma spp. with biocontrol activity.</title>
        <authorList>
            <person name="Gardiner D."/>
            <person name="Kazan K."/>
            <person name="Vos C."/>
            <person name="Harvey P."/>
        </authorList>
    </citation>
    <scope>NUCLEOTIDE SEQUENCE [LARGE SCALE GENOMIC DNA]</scope>
    <source>
        <strain evidence="2 3">Tr1</strain>
    </source>
</reference>
<accession>A0A2K0UJL7</accession>
<sequence>MAPKGKNKALSREVSESRGGGSERHEPSGTVSDRAKIATDNAASRWEQARWTKSCRLREATRKTRRENEWKSQELN</sequence>
<evidence type="ECO:0000313" key="2">
    <source>
        <dbReference type="EMBL" id="PNP57964.1"/>
    </source>
</evidence>
<gene>
    <name evidence="2" type="ORF">THARTR1_02122</name>
</gene>
<dbReference type="Proteomes" id="UP000236290">
    <property type="component" value="Unassembled WGS sequence"/>
</dbReference>
<dbReference type="AlphaFoldDB" id="A0A2K0UJL7"/>
<name>A0A2K0UJL7_TRIHA</name>
<evidence type="ECO:0000256" key="1">
    <source>
        <dbReference type="SAM" id="MobiDB-lite"/>
    </source>
</evidence>
<dbReference type="EMBL" id="MTYI01000023">
    <property type="protein sequence ID" value="PNP57964.1"/>
    <property type="molecule type" value="Genomic_DNA"/>
</dbReference>
<feature type="region of interest" description="Disordered" evidence="1">
    <location>
        <begin position="1"/>
        <end position="76"/>
    </location>
</feature>
<feature type="compositionally biased region" description="Basic and acidic residues" evidence="1">
    <location>
        <begin position="56"/>
        <end position="76"/>
    </location>
</feature>
<evidence type="ECO:0000313" key="3">
    <source>
        <dbReference type="Proteomes" id="UP000236290"/>
    </source>
</evidence>
<organism evidence="2 3">
    <name type="scientific">Trichoderma harzianum</name>
    <name type="common">Hypocrea lixii</name>
    <dbReference type="NCBI Taxonomy" id="5544"/>
    <lineage>
        <taxon>Eukaryota</taxon>
        <taxon>Fungi</taxon>
        <taxon>Dikarya</taxon>
        <taxon>Ascomycota</taxon>
        <taxon>Pezizomycotina</taxon>
        <taxon>Sordariomycetes</taxon>
        <taxon>Hypocreomycetidae</taxon>
        <taxon>Hypocreales</taxon>
        <taxon>Hypocreaceae</taxon>
        <taxon>Trichoderma</taxon>
    </lineage>
</organism>
<feature type="compositionally biased region" description="Basic and acidic residues" evidence="1">
    <location>
        <begin position="10"/>
        <end position="37"/>
    </location>
</feature>
<comment type="caution">
    <text evidence="2">The sequence shown here is derived from an EMBL/GenBank/DDBJ whole genome shotgun (WGS) entry which is preliminary data.</text>
</comment>